<gene>
    <name evidence="1" type="ORF">E2C01_086094</name>
</gene>
<comment type="caution">
    <text evidence="1">The sequence shown here is derived from an EMBL/GenBank/DDBJ whole genome shotgun (WGS) entry which is preliminary data.</text>
</comment>
<proteinExistence type="predicted"/>
<dbReference type="EMBL" id="VSRR010086503">
    <property type="protein sequence ID" value="MPC91079.1"/>
    <property type="molecule type" value="Genomic_DNA"/>
</dbReference>
<accession>A0A5B7J8D2</accession>
<organism evidence="1 2">
    <name type="scientific">Portunus trituberculatus</name>
    <name type="common">Swimming crab</name>
    <name type="synonym">Neptunus trituberculatus</name>
    <dbReference type="NCBI Taxonomy" id="210409"/>
    <lineage>
        <taxon>Eukaryota</taxon>
        <taxon>Metazoa</taxon>
        <taxon>Ecdysozoa</taxon>
        <taxon>Arthropoda</taxon>
        <taxon>Crustacea</taxon>
        <taxon>Multicrustacea</taxon>
        <taxon>Malacostraca</taxon>
        <taxon>Eumalacostraca</taxon>
        <taxon>Eucarida</taxon>
        <taxon>Decapoda</taxon>
        <taxon>Pleocyemata</taxon>
        <taxon>Brachyura</taxon>
        <taxon>Eubrachyura</taxon>
        <taxon>Portunoidea</taxon>
        <taxon>Portunidae</taxon>
        <taxon>Portuninae</taxon>
        <taxon>Portunus</taxon>
    </lineage>
</organism>
<reference evidence="1 2" key="1">
    <citation type="submission" date="2019-05" db="EMBL/GenBank/DDBJ databases">
        <title>Another draft genome of Portunus trituberculatus and its Hox gene families provides insights of decapod evolution.</title>
        <authorList>
            <person name="Jeong J.-H."/>
            <person name="Song I."/>
            <person name="Kim S."/>
            <person name="Choi T."/>
            <person name="Kim D."/>
            <person name="Ryu S."/>
            <person name="Kim W."/>
        </authorList>
    </citation>
    <scope>NUCLEOTIDE SEQUENCE [LARGE SCALE GENOMIC DNA]</scope>
    <source>
        <tissue evidence="1">Muscle</tissue>
    </source>
</reference>
<protein>
    <submittedName>
        <fullName evidence="1">Uncharacterized protein</fullName>
    </submittedName>
</protein>
<dbReference type="AlphaFoldDB" id="A0A5B7J8D2"/>
<evidence type="ECO:0000313" key="2">
    <source>
        <dbReference type="Proteomes" id="UP000324222"/>
    </source>
</evidence>
<evidence type="ECO:0000313" key="1">
    <source>
        <dbReference type="EMBL" id="MPC91079.1"/>
    </source>
</evidence>
<keyword evidence="2" id="KW-1185">Reference proteome</keyword>
<dbReference type="Proteomes" id="UP000324222">
    <property type="component" value="Unassembled WGS sequence"/>
</dbReference>
<name>A0A5B7J8D2_PORTR</name>
<sequence>MAALVSSRGPSEDSGSMCARTRRKAAVWWTRLTATSAVRVASPSVCRPA</sequence>